<name>A0A167SWV1_9AGAM</name>
<protein>
    <submittedName>
        <fullName evidence="1">Uncharacterized protein</fullName>
    </submittedName>
</protein>
<evidence type="ECO:0000313" key="1">
    <source>
        <dbReference type="EMBL" id="KZP02327.1"/>
    </source>
</evidence>
<sequence>MRTTSNIVLVHNTHRSNDAKGYIPRVLHEPVVNRPHLRFVGVCRADAPVGPPPEWDLPTSACPAFQDPCLFCSTRPLPISAFNDEMFMLHSDHPFVFWALLSSPSTFATSFSEWSNIAQHARNSLFGLFEIPFTNVRRRLP</sequence>
<organism evidence="1 2">
    <name type="scientific">Athelia psychrophila</name>
    <dbReference type="NCBI Taxonomy" id="1759441"/>
    <lineage>
        <taxon>Eukaryota</taxon>
        <taxon>Fungi</taxon>
        <taxon>Dikarya</taxon>
        <taxon>Basidiomycota</taxon>
        <taxon>Agaricomycotina</taxon>
        <taxon>Agaricomycetes</taxon>
        <taxon>Agaricomycetidae</taxon>
        <taxon>Atheliales</taxon>
        <taxon>Atheliaceae</taxon>
        <taxon>Athelia</taxon>
    </lineage>
</organism>
<keyword evidence="2" id="KW-1185">Reference proteome</keyword>
<dbReference type="OrthoDB" id="419711at2759"/>
<dbReference type="AlphaFoldDB" id="A0A167SWV1"/>
<dbReference type="Proteomes" id="UP000076532">
    <property type="component" value="Unassembled WGS sequence"/>
</dbReference>
<gene>
    <name evidence="1" type="ORF">FIBSPDRAFT_970133</name>
</gene>
<evidence type="ECO:0000313" key="2">
    <source>
        <dbReference type="Proteomes" id="UP000076532"/>
    </source>
</evidence>
<dbReference type="EMBL" id="KV418690">
    <property type="protein sequence ID" value="KZP02327.1"/>
    <property type="molecule type" value="Genomic_DNA"/>
</dbReference>
<proteinExistence type="predicted"/>
<accession>A0A167SWV1</accession>
<reference evidence="1 2" key="1">
    <citation type="journal article" date="2016" name="Mol. Biol. Evol.">
        <title>Comparative Genomics of Early-Diverging Mushroom-Forming Fungi Provides Insights into the Origins of Lignocellulose Decay Capabilities.</title>
        <authorList>
            <person name="Nagy L.G."/>
            <person name="Riley R."/>
            <person name="Tritt A."/>
            <person name="Adam C."/>
            <person name="Daum C."/>
            <person name="Floudas D."/>
            <person name="Sun H."/>
            <person name="Yadav J.S."/>
            <person name="Pangilinan J."/>
            <person name="Larsson K.H."/>
            <person name="Matsuura K."/>
            <person name="Barry K."/>
            <person name="Labutti K."/>
            <person name="Kuo R."/>
            <person name="Ohm R.A."/>
            <person name="Bhattacharya S.S."/>
            <person name="Shirouzu T."/>
            <person name="Yoshinaga Y."/>
            <person name="Martin F.M."/>
            <person name="Grigoriev I.V."/>
            <person name="Hibbett D.S."/>
        </authorList>
    </citation>
    <scope>NUCLEOTIDE SEQUENCE [LARGE SCALE GENOMIC DNA]</scope>
    <source>
        <strain evidence="1 2">CBS 109695</strain>
    </source>
</reference>